<evidence type="ECO:0000313" key="4">
    <source>
        <dbReference type="Proteomes" id="UP001341281"/>
    </source>
</evidence>
<keyword evidence="4" id="KW-1185">Reference proteome</keyword>
<organism evidence="3 4">
    <name type="scientific">Paspalum notatum var. saurae</name>
    <dbReference type="NCBI Taxonomy" id="547442"/>
    <lineage>
        <taxon>Eukaryota</taxon>
        <taxon>Viridiplantae</taxon>
        <taxon>Streptophyta</taxon>
        <taxon>Embryophyta</taxon>
        <taxon>Tracheophyta</taxon>
        <taxon>Spermatophyta</taxon>
        <taxon>Magnoliopsida</taxon>
        <taxon>Liliopsida</taxon>
        <taxon>Poales</taxon>
        <taxon>Poaceae</taxon>
        <taxon>PACMAD clade</taxon>
        <taxon>Panicoideae</taxon>
        <taxon>Andropogonodae</taxon>
        <taxon>Paspaleae</taxon>
        <taxon>Paspalinae</taxon>
        <taxon>Paspalum</taxon>
    </lineage>
</organism>
<accession>A0AAQ3X1R5</accession>
<reference evidence="3 4" key="1">
    <citation type="submission" date="2024-02" db="EMBL/GenBank/DDBJ databases">
        <title>High-quality chromosome-scale genome assembly of Pensacola bahiagrass (Paspalum notatum Flugge var. saurae).</title>
        <authorList>
            <person name="Vega J.M."/>
            <person name="Podio M."/>
            <person name="Orjuela J."/>
            <person name="Siena L.A."/>
            <person name="Pessino S.C."/>
            <person name="Combes M.C."/>
            <person name="Mariac C."/>
            <person name="Albertini E."/>
            <person name="Pupilli F."/>
            <person name="Ortiz J.P.A."/>
            <person name="Leblanc O."/>
        </authorList>
    </citation>
    <scope>NUCLEOTIDE SEQUENCE [LARGE SCALE GENOMIC DNA]</scope>
    <source>
        <strain evidence="3">R1</strain>
        <tissue evidence="3">Leaf</tissue>
    </source>
</reference>
<dbReference type="EMBL" id="CP144750">
    <property type="protein sequence ID" value="WVZ81386.1"/>
    <property type="molecule type" value="Genomic_DNA"/>
</dbReference>
<name>A0AAQ3X1R5_PASNO</name>
<dbReference type="InterPro" id="IPR025452">
    <property type="entry name" value="DUF4218"/>
</dbReference>
<protein>
    <recommendedName>
        <fullName evidence="5">DUF4218 domain-containing protein</fullName>
    </recommendedName>
</protein>
<dbReference type="InterPro" id="IPR025312">
    <property type="entry name" value="DUF4216"/>
</dbReference>
<evidence type="ECO:0000259" key="2">
    <source>
        <dbReference type="Pfam" id="PF13960"/>
    </source>
</evidence>
<dbReference type="Pfam" id="PF13952">
    <property type="entry name" value="DUF4216"/>
    <property type="match status" value="1"/>
</dbReference>
<gene>
    <name evidence="3" type="ORF">U9M48_028768</name>
</gene>
<dbReference type="AlphaFoldDB" id="A0AAQ3X1R5"/>
<dbReference type="PANTHER" id="PTHR48258">
    <property type="entry name" value="DUF4218 DOMAIN-CONTAINING PROTEIN-RELATED"/>
    <property type="match status" value="1"/>
</dbReference>
<proteinExistence type="predicted"/>
<feature type="domain" description="DUF4218" evidence="2">
    <location>
        <begin position="69"/>
        <end position="167"/>
    </location>
</feature>
<dbReference type="Proteomes" id="UP001341281">
    <property type="component" value="Chromosome 06"/>
</dbReference>
<dbReference type="Pfam" id="PF13960">
    <property type="entry name" value="DUF4218"/>
    <property type="match status" value="1"/>
</dbReference>
<sequence>MVPHAPYTMNKNQKVAFYDFLRSVKFPDGYASNLASCITVDGCNLQGLKTHDCHIIFQRILPAALRGIMHNEIYVAIAELENIPPSLFDVMLHLSIHLPDAAILRGLHQYGWMYPVEKRLYILKHSVRNMARPEGSIAEAYVANECLHACSRYFDDLETRHNREGRNRERVDMSKGDISIGTRYVHGEGVCADLFAFSCQPDLRVRVYSACIVDGFRYHTVDREKNRKIQNSGVMTEGTHNGEDIEFYADIDLWLFFGFDTECKKGKLKDDGLFKSINHSCMWYKKDPFILAPQATMMFYLEDTKYGGSWRNTKVHLNNVTTRLENGVIIDASLKIFVDKGKWKGCKIILKMKKMKQAGNMRVIMTEHTIPND</sequence>
<dbReference type="PANTHER" id="PTHR48258:SF6">
    <property type="entry name" value="LEUCINE-RICH REPEAT DOMAIN, L DOMAIN-CONTAINING PROTEIN"/>
    <property type="match status" value="1"/>
</dbReference>
<feature type="domain" description="DUF4216" evidence="1">
    <location>
        <begin position="259"/>
        <end position="310"/>
    </location>
</feature>
<evidence type="ECO:0000259" key="1">
    <source>
        <dbReference type="Pfam" id="PF13952"/>
    </source>
</evidence>
<evidence type="ECO:0000313" key="3">
    <source>
        <dbReference type="EMBL" id="WVZ81386.1"/>
    </source>
</evidence>
<feature type="non-terminal residue" evidence="3">
    <location>
        <position position="1"/>
    </location>
</feature>
<evidence type="ECO:0008006" key="5">
    <source>
        <dbReference type="Google" id="ProtNLM"/>
    </source>
</evidence>